<reference evidence="3 4" key="1">
    <citation type="submission" date="2019-07" db="EMBL/GenBank/DDBJ databases">
        <title>Microlunatus dokdonensis sp. nov. isolated from the rhizospheric soil of the wild plant Elymus tsukushiensis.</title>
        <authorList>
            <person name="Ghim S.-Y."/>
            <person name="Hwang Y.-J."/>
            <person name="Son J.-S."/>
            <person name="Shin J.-H."/>
        </authorList>
    </citation>
    <scope>NUCLEOTIDE SEQUENCE [LARGE SCALE GENOMIC DNA]</scope>
    <source>
        <strain evidence="3 4">KUDC0627</strain>
    </source>
</reference>
<protein>
    <submittedName>
        <fullName evidence="3">DUF2871 domain-containing protein</fullName>
    </submittedName>
</protein>
<evidence type="ECO:0000313" key="4">
    <source>
        <dbReference type="Proteomes" id="UP000319263"/>
    </source>
</evidence>
<dbReference type="OrthoDB" id="1644899at2"/>
<dbReference type="Proteomes" id="UP000319263">
    <property type="component" value="Chromosome"/>
</dbReference>
<dbReference type="RefSeq" id="WP_143985376.1">
    <property type="nucleotide sequence ID" value="NZ_CP041692.1"/>
</dbReference>
<sequence>MKRLFWAAAIYTILGLAGGLYFRELTKAHDFTGHTELAVVHTHLLTLGTIVLLLILALDRALHLSDQRRLFAAFFWIYNIGLVLTATMMTIIGTRTVQGLTNGPALAGPAGIGHILLTIAFILLLVIIGRSVHAQPARSTVGTQNRPASVSDVAGSPATESAA</sequence>
<dbReference type="Pfam" id="PF11070">
    <property type="entry name" value="DUF2871"/>
    <property type="match status" value="1"/>
</dbReference>
<feature type="transmembrane region" description="Helical" evidence="2">
    <location>
        <begin position="105"/>
        <end position="128"/>
    </location>
</feature>
<accession>A0A516PW48</accession>
<feature type="transmembrane region" description="Helical" evidence="2">
    <location>
        <begin position="38"/>
        <end position="58"/>
    </location>
</feature>
<proteinExistence type="predicted"/>
<evidence type="ECO:0000256" key="2">
    <source>
        <dbReference type="SAM" id="Phobius"/>
    </source>
</evidence>
<keyword evidence="2" id="KW-1133">Transmembrane helix</keyword>
<keyword evidence="2" id="KW-0472">Membrane</keyword>
<evidence type="ECO:0000313" key="3">
    <source>
        <dbReference type="EMBL" id="QDP95403.1"/>
    </source>
</evidence>
<dbReference type="KEGG" id="mik:FOE78_05270"/>
<evidence type="ECO:0000256" key="1">
    <source>
        <dbReference type="SAM" id="MobiDB-lite"/>
    </source>
</evidence>
<dbReference type="SUPFAM" id="SSF81442">
    <property type="entry name" value="Cytochrome c oxidase subunit I-like"/>
    <property type="match status" value="1"/>
</dbReference>
<dbReference type="InterPro" id="IPR036927">
    <property type="entry name" value="Cyt_c_oxase-like_su1_sf"/>
</dbReference>
<dbReference type="InterPro" id="IPR021299">
    <property type="entry name" value="DUF2871"/>
</dbReference>
<feature type="region of interest" description="Disordered" evidence="1">
    <location>
        <begin position="139"/>
        <end position="163"/>
    </location>
</feature>
<keyword evidence="4" id="KW-1185">Reference proteome</keyword>
<gene>
    <name evidence="3" type="ORF">FOE78_05270</name>
</gene>
<feature type="transmembrane region" description="Helical" evidence="2">
    <location>
        <begin position="70"/>
        <end position="93"/>
    </location>
</feature>
<name>A0A516PW48_9ACTN</name>
<feature type="compositionally biased region" description="Polar residues" evidence="1">
    <location>
        <begin position="139"/>
        <end position="148"/>
    </location>
</feature>
<dbReference type="EMBL" id="CP041692">
    <property type="protein sequence ID" value="QDP95403.1"/>
    <property type="molecule type" value="Genomic_DNA"/>
</dbReference>
<dbReference type="AlphaFoldDB" id="A0A516PW48"/>
<keyword evidence="2" id="KW-0812">Transmembrane</keyword>
<organism evidence="3 4">
    <name type="scientific">Microlunatus elymi</name>
    <dbReference type="NCBI Taxonomy" id="2596828"/>
    <lineage>
        <taxon>Bacteria</taxon>
        <taxon>Bacillati</taxon>
        <taxon>Actinomycetota</taxon>
        <taxon>Actinomycetes</taxon>
        <taxon>Propionibacteriales</taxon>
        <taxon>Propionibacteriaceae</taxon>
        <taxon>Microlunatus</taxon>
    </lineage>
</organism>
<dbReference type="Gene3D" id="1.20.210.10">
    <property type="entry name" value="Cytochrome c oxidase-like, subunit I domain"/>
    <property type="match status" value="1"/>
</dbReference>